<gene>
    <name evidence="1" type="ORF">PPENT_87.1.T0020602</name>
</gene>
<reference evidence="1" key="1">
    <citation type="submission" date="2021-01" db="EMBL/GenBank/DDBJ databases">
        <authorList>
            <consortium name="Genoscope - CEA"/>
            <person name="William W."/>
        </authorList>
    </citation>
    <scope>NUCLEOTIDE SEQUENCE</scope>
</reference>
<dbReference type="AlphaFoldDB" id="A0A8S1S289"/>
<evidence type="ECO:0000313" key="1">
    <source>
        <dbReference type="EMBL" id="CAD8133767.1"/>
    </source>
</evidence>
<evidence type="ECO:0000313" key="2">
    <source>
        <dbReference type="Proteomes" id="UP000689195"/>
    </source>
</evidence>
<sequence>MQKPQMIENQKDFCCSKGQKLPVVTITLDPKFSRNQRLLCKQCQENTDIDGKAIGLKKMISLIEENQVKKMEKVENIIYNELLDGFRIQQRSICSQNSFFEELEIMVLKSNQTGSKIHVSKRFRKLISVGLQSSQKYTEKYQQQQIKKKNMIQSINQSNVKTFNYQLVQECSISQSGWCSAIPIDKDCSTLLAGCESLIQVFEFNQGMIKQIQYKQIIVIILCYNSKSIKNLNNSYMVFKDIYRTIGSFNLPIRVQFFLSYALYFPLQLKMLQILPFQKYLMFRYLLVKQFQ</sequence>
<dbReference type="Proteomes" id="UP000689195">
    <property type="component" value="Unassembled WGS sequence"/>
</dbReference>
<dbReference type="EMBL" id="CAJJDO010000002">
    <property type="protein sequence ID" value="CAD8133767.1"/>
    <property type="molecule type" value="Genomic_DNA"/>
</dbReference>
<comment type="caution">
    <text evidence="1">The sequence shown here is derived from an EMBL/GenBank/DDBJ whole genome shotgun (WGS) entry which is preliminary data.</text>
</comment>
<keyword evidence="2" id="KW-1185">Reference proteome</keyword>
<protein>
    <submittedName>
        <fullName evidence="1">Uncharacterized protein</fullName>
    </submittedName>
</protein>
<organism evidence="1 2">
    <name type="scientific">Paramecium pentaurelia</name>
    <dbReference type="NCBI Taxonomy" id="43138"/>
    <lineage>
        <taxon>Eukaryota</taxon>
        <taxon>Sar</taxon>
        <taxon>Alveolata</taxon>
        <taxon>Ciliophora</taxon>
        <taxon>Intramacronucleata</taxon>
        <taxon>Oligohymenophorea</taxon>
        <taxon>Peniculida</taxon>
        <taxon>Parameciidae</taxon>
        <taxon>Paramecium</taxon>
    </lineage>
</organism>
<name>A0A8S1S289_9CILI</name>
<proteinExistence type="predicted"/>
<accession>A0A8S1S289</accession>